<evidence type="ECO:0000256" key="1">
    <source>
        <dbReference type="ARBA" id="ARBA00022763"/>
    </source>
</evidence>
<dbReference type="Gene3D" id="3.40.470.10">
    <property type="entry name" value="Uracil-DNA glycosylase-like domain"/>
    <property type="match status" value="1"/>
</dbReference>
<organism evidence="6 7">
    <name type="scientific">Deinococcus aerophilus</name>
    <dbReference type="NCBI Taxonomy" id="522488"/>
    <lineage>
        <taxon>Bacteria</taxon>
        <taxon>Thermotogati</taxon>
        <taxon>Deinococcota</taxon>
        <taxon>Deinococci</taxon>
        <taxon>Deinococcales</taxon>
        <taxon>Deinococcaceae</taxon>
        <taxon>Deinococcus</taxon>
    </lineage>
</organism>
<feature type="domain" description="Uracil-DNA glycosylase-like" evidence="5">
    <location>
        <begin position="41"/>
        <end position="187"/>
    </location>
</feature>
<feature type="region of interest" description="Disordered" evidence="4">
    <location>
        <begin position="1"/>
        <end position="29"/>
    </location>
</feature>
<evidence type="ECO:0000259" key="5">
    <source>
        <dbReference type="Pfam" id="PF03167"/>
    </source>
</evidence>
<accession>A0ABQ2GU61</accession>
<evidence type="ECO:0000256" key="3">
    <source>
        <dbReference type="ARBA" id="ARBA00023204"/>
    </source>
</evidence>
<dbReference type="EMBL" id="BMOM01000013">
    <property type="protein sequence ID" value="GGM10885.1"/>
    <property type="molecule type" value="Genomic_DNA"/>
</dbReference>
<name>A0ABQ2GU61_9DEIO</name>
<keyword evidence="3" id="KW-0234">DNA repair</keyword>
<dbReference type="CDD" id="cd10028">
    <property type="entry name" value="UDG-F2_TDG_MUG"/>
    <property type="match status" value="1"/>
</dbReference>
<reference evidence="7" key="1">
    <citation type="journal article" date="2019" name="Int. J. Syst. Evol. Microbiol.">
        <title>The Global Catalogue of Microorganisms (GCM) 10K type strain sequencing project: providing services to taxonomists for standard genome sequencing and annotation.</title>
        <authorList>
            <consortium name="The Broad Institute Genomics Platform"/>
            <consortium name="The Broad Institute Genome Sequencing Center for Infectious Disease"/>
            <person name="Wu L."/>
            <person name="Ma J."/>
        </authorList>
    </citation>
    <scope>NUCLEOTIDE SEQUENCE [LARGE SCALE GENOMIC DNA]</scope>
    <source>
        <strain evidence="7">JCM 15443</strain>
    </source>
</reference>
<evidence type="ECO:0000313" key="7">
    <source>
        <dbReference type="Proteomes" id="UP000661918"/>
    </source>
</evidence>
<protein>
    <submittedName>
        <fullName evidence="6">Mismatch-specific DNA-glycosylase</fullName>
    </submittedName>
</protein>
<comment type="caution">
    <text evidence="6">The sequence shown here is derived from an EMBL/GenBank/DDBJ whole genome shotgun (WGS) entry which is preliminary data.</text>
</comment>
<dbReference type="Proteomes" id="UP000661918">
    <property type="component" value="Unassembled WGS sequence"/>
</dbReference>
<dbReference type="InterPro" id="IPR005122">
    <property type="entry name" value="Uracil-DNA_glycosylase-like"/>
</dbReference>
<dbReference type="InterPro" id="IPR015637">
    <property type="entry name" value="MUG/TDG"/>
</dbReference>
<dbReference type="SUPFAM" id="SSF52141">
    <property type="entry name" value="Uracil-DNA glycosylase-like"/>
    <property type="match status" value="1"/>
</dbReference>
<keyword evidence="7" id="KW-1185">Reference proteome</keyword>
<dbReference type="PANTHER" id="PTHR12159:SF9">
    <property type="entry name" value="G_T MISMATCH-SPECIFIC THYMINE DNA GLYCOSYLASE"/>
    <property type="match status" value="1"/>
</dbReference>
<proteinExistence type="predicted"/>
<sequence>MTTIEEGPGQGGAPGEQEASAGVSPAGTDGHLVPDVLRGGLTLVLVGTAPSRISAAQRAYYANPANKFWRTLHVVGLTPRQLAPQEYAAVTRYGIGLTDVAKRHSGVDAALPGEAWRPDELRARLARYRPRIVAFTSKRGASETLGIPTAKLPYGLQDQRLEGAEVWVLPSTSPLGHNHFQLGPWQELAARVAELRGGSSRQEGS</sequence>
<keyword evidence="2" id="KW-0378">Hydrolase</keyword>
<dbReference type="PANTHER" id="PTHR12159">
    <property type="entry name" value="G/T AND G/U MISMATCH-SPECIFIC DNA GLYCOSYLASE"/>
    <property type="match status" value="1"/>
</dbReference>
<dbReference type="InterPro" id="IPR036895">
    <property type="entry name" value="Uracil-DNA_glycosylase-like_sf"/>
</dbReference>
<keyword evidence="1" id="KW-0227">DNA damage</keyword>
<evidence type="ECO:0000313" key="6">
    <source>
        <dbReference type="EMBL" id="GGM10885.1"/>
    </source>
</evidence>
<evidence type="ECO:0000256" key="2">
    <source>
        <dbReference type="ARBA" id="ARBA00022801"/>
    </source>
</evidence>
<dbReference type="Pfam" id="PF03167">
    <property type="entry name" value="UDG"/>
    <property type="match status" value="1"/>
</dbReference>
<gene>
    <name evidence="6" type="ORF">GCM10010841_19190</name>
</gene>
<evidence type="ECO:0000256" key="4">
    <source>
        <dbReference type="SAM" id="MobiDB-lite"/>
    </source>
</evidence>